<dbReference type="SUPFAM" id="SSF51445">
    <property type="entry name" value="(Trans)glycosidases"/>
    <property type="match status" value="1"/>
</dbReference>
<sequence length="551" mass="63953">MNTLPHWWQNGVIYQIYPKSFQDTTGSGTGDLRGVTRRLDYLKTLGIDAIWLTPFYISPQVDNGYDVANYTAIDPAYGTLDDFDELVAEAHARGIRIVLDMVFNHTSTQHAWFRESLNKASPYRQFYIWRDGTPEQLPNNWRSKFGGNAWRWHAESEQYYLHLFAPEQADLNWENPAVRAELKKVCEFWADRGVDGLRLDVINLISKDQDFPDDNIGDGRRFYTDGPRIHEYLQEMSRDVFTPRNLMTVGEMSSTSLENCQQYASLDGRELSMTFNFHHLKVDYPGGEKWTLAKPDFVALKTLFRHWQQGMHNKAWNALFWCNHDQPRIVSRFGDEGEHRVPAAKMLGMVLHGMQGTPYIYQGEELGMTNPHFSRITDYRDVESLNMFAELRASGREPDELLAILASKSRDNGRTPMQWDASHNAGFTEGEPWIGVCDNYETVNARAALDDADSVFYTYQSLIRLRKTLPVLTWGDYEDLLPEHPSLWCYRRQWQGQTLMVVANLSRERQQWQPDPVQGAWRVALGNYDDVPSRPNARLLRPFEAIWWVQE</sequence>
<dbReference type="InterPro" id="IPR017853">
    <property type="entry name" value="GH"/>
</dbReference>
<protein>
    <recommendedName>
        <fullName evidence="6">Alpha,alpha-phosphotrehalase</fullName>
        <ecNumber evidence="6">3.2.1.93</ecNumber>
    </recommendedName>
</protein>
<dbReference type="CDD" id="cd11333">
    <property type="entry name" value="AmyAc_SI_OligoGlu_DGase"/>
    <property type="match status" value="1"/>
</dbReference>
<dbReference type="NCBIfam" id="NF008183">
    <property type="entry name" value="PRK10933.1"/>
    <property type="match status" value="1"/>
</dbReference>
<evidence type="ECO:0000256" key="2">
    <source>
        <dbReference type="ARBA" id="ARBA00008061"/>
    </source>
</evidence>
<dbReference type="Gene3D" id="3.20.20.80">
    <property type="entry name" value="Glycosidases"/>
    <property type="match status" value="1"/>
</dbReference>
<dbReference type="PANTHER" id="PTHR10357:SF179">
    <property type="entry name" value="NEUTRAL AND BASIC AMINO ACID TRANSPORT PROTEIN RBAT"/>
    <property type="match status" value="1"/>
</dbReference>
<dbReference type="NCBIfam" id="TIGR02403">
    <property type="entry name" value="trehalose_treC"/>
    <property type="match status" value="1"/>
</dbReference>
<dbReference type="GO" id="GO:0008788">
    <property type="term" value="F:alpha,alpha-phosphotrehalase activity"/>
    <property type="evidence" value="ECO:0007669"/>
    <property type="project" value="UniProtKB-UniRule"/>
</dbReference>
<reference evidence="8" key="1">
    <citation type="journal article" date="2020" name="J Glob Antimicrob Resist">
        <title>Genomic characterization of clinical Enterobacter roggenkampii co-harboring blaIMP-1- and blaGES-5-encoding IncP6 and mcr-9-encoding IncHI2 plasmids isolated in Japan.</title>
        <authorList>
            <person name="Umeda K."/>
            <person name="Nakamura H."/>
            <person name="Fukuda A."/>
            <person name="Matsumoto Y."/>
            <person name="Motooka D."/>
            <person name="Nakamura S."/>
            <person name="Yasui Y."/>
            <person name="Yoshida H."/>
            <person name="Kawahara R."/>
        </authorList>
    </citation>
    <scope>NUCLEOTIDE SEQUENCE</scope>
    <source>
        <strain evidence="8">OIPH-N260</strain>
    </source>
</reference>
<dbReference type="InterPro" id="IPR006047">
    <property type="entry name" value="GH13_cat_dom"/>
</dbReference>
<evidence type="ECO:0000259" key="7">
    <source>
        <dbReference type="SMART" id="SM00642"/>
    </source>
</evidence>
<evidence type="ECO:0000256" key="5">
    <source>
        <dbReference type="ARBA" id="ARBA00023295"/>
    </source>
</evidence>
<dbReference type="AlphaFoldDB" id="A0AAU9BMY3"/>
<dbReference type="SUPFAM" id="SSF51011">
    <property type="entry name" value="Glycosyl hydrolase domain"/>
    <property type="match status" value="1"/>
</dbReference>
<evidence type="ECO:0000256" key="4">
    <source>
        <dbReference type="ARBA" id="ARBA00022801"/>
    </source>
</evidence>
<dbReference type="Proteomes" id="UP000595858">
    <property type="component" value="Chromosome"/>
</dbReference>
<keyword evidence="3" id="KW-0963">Cytoplasm</keyword>
<dbReference type="FunFam" id="2.60.40.1180:FF:000007">
    <property type="entry name" value="Sucrose isomerase"/>
    <property type="match status" value="1"/>
</dbReference>
<dbReference type="Gene3D" id="3.90.400.10">
    <property type="entry name" value="Oligo-1,6-glucosidase, Domain 2"/>
    <property type="match status" value="1"/>
</dbReference>
<dbReference type="GO" id="GO:0005993">
    <property type="term" value="P:trehalose catabolic process"/>
    <property type="evidence" value="ECO:0007669"/>
    <property type="project" value="InterPro"/>
</dbReference>
<evidence type="ECO:0000313" key="8">
    <source>
        <dbReference type="EMBL" id="BCL41075.1"/>
    </source>
</evidence>
<dbReference type="GO" id="GO:0004556">
    <property type="term" value="F:alpha-amylase activity"/>
    <property type="evidence" value="ECO:0007669"/>
    <property type="project" value="TreeGrafter"/>
</dbReference>
<comment type="similarity">
    <text evidence="2">Belongs to the glycosyl hydrolase 13 family.</text>
</comment>
<dbReference type="GO" id="GO:0005737">
    <property type="term" value="C:cytoplasm"/>
    <property type="evidence" value="ECO:0007669"/>
    <property type="project" value="UniProtKB-SubCell"/>
</dbReference>
<evidence type="ECO:0000256" key="1">
    <source>
        <dbReference type="ARBA" id="ARBA00004496"/>
    </source>
</evidence>
<dbReference type="FunFam" id="3.90.400.10:FF:000002">
    <property type="entry name" value="Sucrose isomerase"/>
    <property type="match status" value="1"/>
</dbReference>
<dbReference type="RefSeq" id="WP_047746264.1">
    <property type="nucleotide sequence ID" value="NZ_AP023447.1"/>
</dbReference>
<dbReference type="SMART" id="SM00642">
    <property type="entry name" value="Aamy"/>
    <property type="match status" value="1"/>
</dbReference>
<dbReference type="Gene3D" id="2.60.40.1180">
    <property type="entry name" value="Golgi alpha-mannosidase II"/>
    <property type="match status" value="1"/>
</dbReference>
<gene>
    <name evidence="8" type="ORF">OIPHN260_05770</name>
</gene>
<comment type="subcellular location">
    <subcellularLocation>
        <location evidence="1">Cytoplasm</location>
    </subcellularLocation>
</comment>
<keyword evidence="4" id="KW-0378">Hydrolase</keyword>
<keyword evidence="5" id="KW-0326">Glycosidase</keyword>
<dbReference type="FunFam" id="3.20.20.80:FF:000014">
    <property type="entry name" value="Alpha,alpha-phosphotrehalase"/>
    <property type="match status" value="1"/>
</dbReference>
<dbReference type="InterPro" id="IPR045857">
    <property type="entry name" value="O16G_dom_2"/>
</dbReference>
<proteinExistence type="inferred from homology"/>
<evidence type="ECO:0000256" key="3">
    <source>
        <dbReference type="ARBA" id="ARBA00022490"/>
    </source>
</evidence>
<dbReference type="InterPro" id="IPR013780">
    <property type="entry name" value="Glyco_hydro_b"/>
</dbReference>
<organism evidence="8 9">
    <name type="scientific">Enterobacter roggenkampii</name>
    <dbReference type="NCBI Taxonomy" id="1812935"/>
    <lineage>
        <taxon>Bacteria</taxon>
        <taxon>Pseudomonadati</taxon>
        <taxon>Pseudomonadota</taxon>
        <taxon>Gammaproteobacteria</taxon>
        <taxon>Enterobacterales</taxon>
        <taxon>Enterobacteriaceae</taxon>
        <taxon>Enterobacter</taxon>
        <taxon>Enterobacter cloacae complex</taxon>
    </lineage>
</organism>
<dbReference type="PANTHER" id="PTHR10357">
    <property type="entry name" value="ALPHA-AMYLASE FAMILY MEMBER"/>
    <property type="match status" value="1"/>
</dbReference>
<feature type="domain" description="Glycosyl hydrolase family 13 catalytic" evidence="7">
    <location>
        <begin position="15"/>
        <end position="414"/>
    </location>
</feature>
<evidence type="ECO:0000256" key="6">
    <source>
        <dbReference type="NCBIfam" id="TIGR02403"/>
    </source>
</evidence>
<evidence type="ECO:0000313" key="9">
    <source>
        <dbReference type="Proteomes" id="UP000595858"/>
    </source>
</evidence>
<accession>A0AAU9BMY3</accession>
<dbReference type="InterPro" id="IPR012769">
    <property type="entry name" value="Trehalose_TreC"/>
</dbReference>
<dbReference type="Pfam" id="PF00128">
    <property type="entry name" value="Alpha-amylase"/>
    <property type="match status" value="1"/>
</dbReference>
<dbReference type="EMBL" id="AP023447">
    <property type="protein sequence ID" value="BCL41075.1"/>
    <property type="molecule type" value="Genomic_DNA"/>
</dbReference>
<dbReference type="EC" id="3.2.1.93" evidence="6"/>
<name>A0AAU9BMY3_9ENTR</name>